<gene>
    <name evidence="2" type="ORF">TT172_LOCUS8844</name>
</gene>
<organism evidence="2 3">
    <name type="scientific">Thermothielavioides terrestris</name>
    <dbReference type="NCBI Taxonomy" id="2587410"/>
    <lineage>
        <taxon>Eukaryota</taxon>
        <taxon>Fungi</taxon>
        <taxon>Dikarya</taxon>
        <taxon>Ascomycota</taxon>
        <taxon>Pezizomycotina</taxon>
        <taxon>Sordariomycetes</taxon>
        <taxon>Sordariomycetidae</taxon>
        <taxon>Sordariales</taxon>
        <taxon>Chaetomiaceae</taxon>
        <taxon>Thermothielavioides</taxon>
    </lineage>
</organism>
<keyword evidence="1" id="KW-0732">Signal</keyword>
<feature type="signal peptide" evidence="1">
    <location>
        <begin position="1"/>
        <end position="19"/>
    </location>
</feature>
<evidence type="ECO:0000256" key="1">
    <source>
        <dbReference type="SAM" id="SignalP"/>
    </source>
</evidence>
<dbReference type="Proteomes" id="UP000289323">
    <property type="component" value="Unassembled WGS sequence"/>
</dbReference>
<protein>
    <submittedName>
        <fullName evidence="2">D41f11af-7eb2-4bf9-8b54-cfcfc3d2da68</fullName>
    </submittedName>
</protein>
<evidence type="ECO:0000313" key="3">
    <source>
        <dbReference type="Proteomes" id="UP000289323"/>
    </source>
</evidence>
<evidence type="ECO:0000313" key="2">
    <source>
        <dbReference type="EMBL" id="SPQ26425.1"/>
    </source>
</evidence>
<name>A0A446BV73_9PEZI</name>
<feature type="chain" id="PRO_5019038982" evidence="1">
    <location>
        <begin position="20"/>
        <end position="80"/>
    </location>
</feature>
<accession>A0A446BV73</accession>
<reference evidence="2 3" key="1">
    <citation type="submission" date="2018-04" db="EMBL/GenBank/DDBJ databases">
        <authorList>
            <person name="Huttner S."/>
            <person name="Dainat J."/>
        </authorList>
    </citation>
    <scope>NUCLEOTIDE SEQUENCE [LARGE SCALE GENOMIC DNA]</scope>
</reference>
<proteinExistence type="predicted"/>
<dbReference type="EMBL" id="OUUZ01000018">
    <property type="protein sequence ID" value="SPQ26425.1"/>
    <property type="molecule type" value="Genomic_DNA"/>
</dbReference>
<dbReference type="AlphaFoldDB" id="A0A446BV73"/>
<sequence>MARLAVLALLLSVAASVMAGNYECKCLNSSGKEDKSATKAACTTYLKLKMSGDQCYPVTEPAKFIYTCWQDAGSHGGLCN</sequence>